<accession>A0A0F9R1E2</accession>
<organism evidence="2">
    <name type="scientific">marine sediment metagenome</name>
    <dbReference type="NCBI Taxonomy" id="412755"/>
    <lineage>
        <taxon>unclassified sequences</taxon>
        <taxon>metagenomes</taxon>
        <taxon>ecological metagenomes</taxon>
    </lineage>
</organism>
<feature type="region of interest" description="Disordered" evidence="1">
    <location>
        <begin position="48"/>
        <end position="74"/>
    </location>
</feature>
<reference evidence="2" key="1">
    <citation type="journal article" date="2015" name="Nature">
        <title>Complex archaea that bridge the gap between prokaryotes and eukaryotes.</title>
        <authorList>
            <person name="Spang A."/>
            <person name="Saw J.H."/>
            <person name="Jorgensen S.L."/>
            <person name="Zaremba-Niedzwiedzka K."/>
            <person name="Martijn J."/>
            <person name="Lind A.E."/>
            <person name="van Eijk R."/>
            <person name="Schleper C."/>
            <person name="Guy L."/>
            <person name="Ettema T.J."/>
        </authorList>
    </citation>
    <scope>NUCLEOTIDE SEQUENCE</scope>
</reference>
<feature type="compositionally biased region" description="Basic and acidic residues" evidence="1">
    <location>
        <begin position="48"/>
        <end position="57"/>
    </location>
</feature>
<name>A0A0F9R1E2_9ZZZZ</name>
<dbReference type="EMBL" id="LAZR01004154">
    <property type="protein sequence ID" value="KKN11273.1"/>
    <property type="molecule type" value="Genomic_DNA"/>
</dbReference>
<evidence type="ECO:0000256" key="1">
    <source>
        <dbReference type="SAM" id="MobiDB-lite"/>
    </source>
</evidence>
<protein>
    <submittedName>
        <fullName evidence="2">Uncharacterized protein</fullName>
    </submittedName>
</protein>
<comment type="caution">
    <text evidence="2">The sequence shown here is derived from an EMBL/GenBank/DDBJ whole genome shotgun (WGS) entry which is preliminary data.</text>
</comment>
<evidence type="ECO:0000313" key="2">
    <source>
        <dbReference type="EMBL" id="KKN11273.1"/>
    </source>
</evidence>
<dbReference type="AlphaFoldDB" id="A0A0F9R1E2"/>
<proteinExistence type="predicted"/>
<gene>
    <name evidence="2" type="ORF">LCGC14_1028300</name>
</gene>
<sequence length="105" mass="11794">MKYAAIIVATIMWPATANADVANHVADVTARWAIRAVPQEVVNAQCDHSADASKKAEQSVVRPQESLTQPTQRAKIKWRPLRPVRVIVARTLKRVARFVGRRKKQ</sequence>